<sequence length="141" mass="16100">MNSLMEDVSFNHPAFPKPPGGQGKLDEIAYQFRNLCFYAINGNCDDEFLQGLFPEREASWSTDNRIRKLRAILHDENLAFVHVMHTKGSRHIILPKDLNASPPMIHLPTSLQNLVDQYSFKEPAKVTFKNHTAELKLLLPT</sequence>
<protein>
    <submittedName>
        <fullName evidence="1">Uncharacterized protein</fullName>
    </submittedName>
</protein>
<keyword evidence="2" id="KW-1185">Reference proteome</keyword>
<name>A0ACB9Z2C5_9PEZI</name>
<comment type="caution">
    <text evidence="1">The sequence shown here is derived from an EMBL/GenBank/DDBJ whole genome shotgun (WGS) entry which is preliminary data.</text>
</comment>
<organism evidence="1 2">
    <name type="scientific">Hypoxylon rubiginosum</name>
    <dbReference type="NCBI Taxonomy" id="110542"/>
    <lineage>
        <taxon>Eukaryota</taxon>
        <taxon>Fungi</taxon>
        <taxon>Dikarya</taxon>
        <taxon>Ascomycota</taxon>
        <taxon>Pezizomycotina</taxon>
        <taxon>Sordariomycetes</taxon>
        <taxon>Xylariomycetidae</taxon>
        <taxon>Xylariales</taxon>
        <taxon>Hypoxylaceae</taxon>
        <taxon>Hypoxylon</taxon>
    </lineage>
</organism>
<dbReference type="Proteomes" id="UP001497700">
    <property type="component" value="Unassembled WGS sequence"/>
</dbReference>
<reference evidence="1 2" key="1">
    <citation type="journal article" date="2022" name="New Phytol.">
        <title>Ecological generalism drives hyperdiversity of secondary metabolite gene clusters in xylarialean endophytes.</title>
        <authorList>
            <person name="Franco M.E.E."/>
            <person name="Wisecaver J.H."/>
            <person name="Arnold A.E."/>
            <person name="Ju Y.M."/>
            <person name="Slot J.C."/>
            <person name="Ahrendt S."/>
            <person name="Moore L.P."/>
            <person name="Eastman K.E."/>
            <person name="Scott K."/>
            <person name="Konkel Z."/>
            <person name="Mondo S.J."/>
            <person name="Kuo A."/>
            <person name="Hayes R.D."/>
            <person name="Haridas S."/>
            <person name="Andreopoulos B."/>
            <person name="Riley R."/>
            <person name="LaButti K."/>
            <person name="Pangilinan J."/>
            <person name="Lipzen A."/>
            <person name="Amirebrahimi M."/>
            <person name="Yan J."/>
            <person name="Adam C."/>
            <person name="Keymanesh K."/>
            <person name="Ng V."/>
            <person name="Louie K."/>
            <person name="Northen T."/>
            <person name="Drula E."/>
            <person name="Henrissat B."/>
            <person name="Hsieh H.M."/>
            <person name="Youens-Clark K."/>
            <person name="Lutzoni F."/>
            <person name="Miadlikowska J."/>
            <person name="Eastwood D.C."/>
            <person name="Hamelin R.C."/>
            <person name="Grigoriev I.V."/>
            <person name="U'Ren J.M."/>
        </authorList>
    </citation>
    <scope>NUCLEOTIDE SEQUENCE [LARGE SCALE GENOMIC DNA]</scope>
    <source>
        <strain evidence="1 2">CBS 119005</strain>
    </source>
</reference>
<gene>
    <name evidence="1" type="ORF">F4820DRAFT_448091</name>
</gene>
<evidence type="ECO:0000313" key="1">
    <source>
        <dbReference type="EMBL" id="KAI4865457.1"/>
    </source>
</evidence>
<proteinExistence type="predicted"/>
<evidence type="ECO:0000313" key="2">
    <source>
        <dbReference type="Proteomes" id="UP001497700"/>
    </source>
</evidence>
<accession>A0ACB9Z2C5</accession>
<dbReference type="EMBL" id="MU393472">
    <property type="protein sequence ID" value="KAI4865457.1"/>
    <property type="molecule type" value="Genomic_DNA"/>
</dbReference>